<dbReference type="InterPro" id="IPR036736">
    <property type="entry name" value="ACP-like_sf"/>
</dbReference>
<evidence type="ECO:0000313" key="2">
    <source>
        <dbReference type="EMBL" id="NEE17311.1"/>
    </source>
</evidence>
<dbReference type="PROSITE" id="PS50075">
    <property type="entry name" value="CARRIER"/>
    <property type="match status" value="1"/>
</dbReference>
<name>A0A6G3XHU7_9ACTN</name>
<organism evidence="2">
    <name type="scientific">Streptomyces sp. SID7499</name>
    <dbReference type="NCBI Taxonomy" id="2706086"/>
    <lineage>
        <taxon>Bacteria</taxon>
        <taxon>Bacillati</taxon>
        <taxon>Actinomycetota</taxon>
        <taxon>Actinomycetes</taxon>
        <taxon>Kitasatosporales</taxon>
        <taxon>Streptomycetaceae</taxon>
        <taxon>Streptomyces</taxon>
    </lineage>
</organism>
<dbReference type="AlphaFoldDB" id="A0A6G3XHU7"/>
<protein>
    <submittedName>
        <fullName evidence="2">Acyl carrier protein</fullName>
    </submittedName>
</protein>
<dbReference type="Pfam" id="PF00550">
    <property type="entry name" value="PP-binding"/>
    <property type="match status" value="1"/>
</dbReference>
<dbReference type="Gene3D" id="1.10.1200.10">
    <property type="entry name" value="ACP-like"/>
    <property type="match status" value="1"/>
</dbReference>
<dbReference type="InterPro" id="IPR009081">
    <property type="entry name" value="PP-bd_ACP"/>
</dbReference>
<dbReference type="SUPFAM" id="SSF47336">
    <property type="entry name" value="ACP-like"/>
    <property type="match status" value="1"/>
</dbReference>
<feature type="domain" description="Carrier" evidence="1">
    <location>
        <begin position="3"/>
        <end position="81"/>
    </location>
</feature>
<sequence length="85" mass="8976">MAELTLDTLHRILVRCAGEGDTDGMGDDTLDISFQDLGYDSLALMEAAAVIEREHGVALSDEEVATVPTPRALLTMVNEASANAA</sequence>
<proteinExistence type="predicted"/>
<dbReference type="EMBL" id="JAAGMN010006707">
    <property type="protein sequence ID" value="NEE17311.1"/>
    <property type="molecule type" value="Genomic_DNA"/>
</dbReference>
<comment type="caution">
    <text evidence="2">The sequence shown here is derived from an EMBL/GenBank/DDBJ whole genome shotgun (WGS) entry which is preliminary data.</text>
</comment>
<accession>A0A6G3XHU7</accession>
<gene>
    <name evidence="2" type="ORF">G3M58_63950</name>
</gene>
<evidence type="ECO:0000259" key="1">
    <source>
        <dbReference type="PROSITE" id="PS50075"/>
    </source>
</evidence>
<reference evidence="2" key="1">
    <citation type="submission" date="2020-01" db="EMBL/GenBank/DDBJ databases">
        <title>Insect and environment-associated Actinomycetes.</title>
        <authorList>
            <person name="Currrie C."/>
            <person name="Chevrette M."/>
            <person name="Carlson C."/>
            <person name="Stubbendieck R."/>
            <person name="Wendt-Pienkowski E."/>
        </authorList>
    </citation>
    <scope>NUCLEOTIDE SEQUENCE</scope>
    <source>
        <strain evidence="2">SID7499</strain>
    </source>
</reference>